<keyword evidence="1" id="KW-0472">Membrane</keyword>
<proteinExistence type="predicted"/>
<dbReference type="Proteomes" id="UP000808914">
    <property type="component" value="Unassembled WGS sequence"/>
</dbReference>
<keyword evidence="3" id="KW-1185">Reference proteome</keyword>
<sequence>MNLSEKTHQFYLNIAPPDYVRNGTIAFLIVINVFSAPSLFYNVNSFYFYLSLIPMILCDLFGLIFIFAPYRFELLFVLFTGFFGLCSSLISFASSQSIMIHDLNIRNHWVLVTNILLLLIAGVSVYIFHFRALVNGYFENVSTAVSFPIISIVTGAGYLTSQVAIVVFHNINIETISYLFCLELFVVCGLLISVCIHKYFYMVKHKDDLKKLHPDLGLTKKERQKNFRSKKKRRNS</sequence>
<feature type="transmembrane region" description="Helical" evidence="1">
    <location>
        <begin position="177"/>
        <end position="201"/>
    </location>
</feature>
<reference evidence="2 3" key="1">
    <citation type="submission" date="2021-01" db="EMBL/GenBank/DDBJ databases">
        <title>Genomic Encyclopedia of Type Strains, Phase IV (KMG-IV): sequencing the most valuable type-strain genomes for metagenomic binning, comparative biology and taxonomic classification.</title>
        <authorList>
            <person name="Goeker M."/>
        </authorList>
    </citation>
    <scope>NUCLEOTIDE SEQUENCE [LARGE SCALE GENOMIC DNA]</scope>
    <source>
        <strain evidence="2 3">DSM 28236</strain>
    </source>
</reference>
<keyword evidence="1" id="KW-1133">Transmembrane helix</keyword>
<comment type="caution">
    <text evidence="2">The sequence shown here is derived from an EMBL/GenBank/DDBJ whole genome shotgun (WGS) entry which is preliminary data.</text>
</comment>
<feature type="transmembrane region" description="Helical" evidence="1">
    <location>
        <begin position="74"/>
        <end position="93"/>
    </location>
</feature>
<feature type="transmembrane region" description="Helical" evidence="1">
    <location>
        <begin position="149"/>
        <end position="171"/>
    </location>
</feature>
<accession>A0ABS2PVL5</accession>
<feature type="transmembrane region" description="Helical" evidence="1">
    <location>
        <begin position="20"/>
        <end position="40"/>
    </location>
</feature>
<evidence type="ECO:0000256" key="1">
    <source>
        <dbReference type="SAM" id="Phobius"/>
    </source>
</evidence>
<dbReference type="RefSeq" id="WP_205001946.1">
    <property type="nucleotide sequence ID" value="NZ_JAFBER010000001.1"/>
</dbReference>
<protein>
    <submittedName>
        <fullName evidence="2">Uncharacterized protein</fullName>
    </submittedName>
</protein>
<dbReference type="EMBL" id="JAFBER010000001">
    <property type="protein sequence ID" value="MBM7643976.1"/>
    <property type="molecule type" value="Genomic_DNA"/>
</dbReference>
<feature type="transmembrane region" description="Helical" evidence="1">
    <location>
        <begin position="46"/>
        <end position="67"/>
    </location>
</feature>
<evidence type="ECO:0000313" key="2">
    <source>
        <dbReference type="EMBL" id="MBM7643976.1"/>
    </source>
</evidence>
<keyword evidence="1" id="KW-0812">Transmembrane</keyword>
<organism evidence="2 3">
    <name type="scientific">Scopulibacillus daqui</name>
    <dbReference type="NCBI Taxonomy" id="1469162"/>
    <lineage>
        <taxon>Bacteria</taxon>
        <taxon>Bacillati</taxon>
        <taxon>Bacillota</taxon>
        <taxon>Bacilli</taxon>
        <taxon>Bacillales</taxon>
        <taxon>Sporolactobacillaceae</taxon>
        <taxon>Scopulibacillus</taxon>
    </lineage>
</organism>
<name>A0ABS2PVL5_9BACL</name>
<evidence type="ECO:0000313" key="3">
    <source>
        <dbReference type="Proteomes" id="UP000808914"/>
    </source>
</evidence>
<gene>
    <name evidence="2" type="ORF">JOD45_000167</name>
</gene>
<feature type="transmembrane region" description="Helical" evidence="1">
    <location>
        <begin position="108"/>
        <end position="128"/>
    </location>
</feature>